<evidence type="ECO:0000313" key="2">
    <source>
        <dbReference type="Proteomes" id="UP000281553"/>
    </source>
</evidence>
<dbReference type="Proteomes" id="UP000281553">
    <property type="component" value="Unassembled WGS sequence"/>
</dbReference>
<sequence>MLASSRDAGLLMHLRQSSTNVSLVIQPKKTILVDDRQLFIGMAHTDLNALRKNDIRHSEAEGRRRARPQSNKVNAEWSPGCLLHCEYANGYGAPNVENDDICHVPHGMDTAPGTARELAYAGRGSIASFFTRFSL</sequence>
<gene>
    <name evidence="1" type="ORF">DILT_LOCUS4656</name>
</gene>
<evidence type="ECO:0000313" key="1">
    <source>
        <dbReference type="EMBL" id="VDN08825.1"/>
    </source>
</evidence>
<keyword evidence="2" id="KW-1185">Reference proteome</keyword>
<name>A0A3P7KV45_DIBLA</name>
<reference evidence="1 2" key="1">
    <citation type="submission" date="2018-11" db="EMBL/GenBank/DDBJ databases">
        <authorList>
            <consortium name="Pathogen Informatics"/>
        </authorList>
    </citation>
    <scope>NUCLEOTIDE SEQUENCE [LARGE SCALE GENOMIC DNA]</scope>
</reference>
<dbReference type="EMBL" id="UYRU01045859">
    <property type="protein sequence ID" value="VDN08825.1"/>
    <property type="molecule type" value="Genomic_DNA"/>
</dbReference>
<accession>A0A3P7KV45</accession>
<proteinExistence type="predicted"/>
<dbReference type="AlphaFoldDB" id="A0A3P7KV45"/>
<protein>
    <submittedName>
        <fullName evidence="1">Uncharacterized protein</fullName>
    </submittedName>
</protein>
<organism evidence="1 2">
    <name type="scientific">Dibothriocephalus latus</name>
    <name type="common">Fish tapeworm</name>
    <name type="synonym">Diphyllobothrium latum</name>
    <dbReference type="NCBI Taxonomy" id="60516"/>
    <lineage>
        <taxon>Eukaryota</taxon>
        <taxon>Metazoa</taxon>
        <taxon>Spiralia</taxon>
        <taxon>Lophotrochozoa</taxon>
        <taxon>Platyhelminthes</taxon>
        <taxon>Cestoda</taxon>
        <taxon>Eucestoda</taxon>
        <taxon>Diphyllobothriidea</taxon>
        <taxon>Diphyllobothriidae</taxon>
        <taxon>Dibothriocephalus</taxon>
    </lineage>
</organism>